<dbReference type="PANTHER" id="PTHR37943">
    <property type="entry name" value="PROTEIN VES"/>
    <property type="match status" value="1"/>
</dbReference>
<dbReference type="PANTHER" id="PTHR37943:SF1">
    <property type="entry name" value="PROTEIN VES"/>
    <property type="match status" value="1"/>
</dbReference>
<name>A0A9D1LL80_9CLOT</name>
<dbReference type="EMBL" id="DVMR01000055">
    <property type="protein sequence ID" value="HIU44034.1"/>
    <property type="molecule type" value="Genomic_DNA"/>
</dbReference>
<dbReference type="SUPFAM" id="SSF51182">
    <property type="entry name" value="RmlC-like cupins"/>
    <property type="match status" value="1"/>
</dbReference>
<evidence type="ECO:0000313" key="1">
    <source>
        <dbReference type="EMBL" id="HIU44034.1"/>
    </source>
</evidence>
<reference evidence="1" key="2">
    <citation type="journal article" date="2021" name="PeerJ">
        <title>Extensive microbial diversity within the chicken gut microbiome revealed by metagenomics and culture.</title>
        <authorList>
            <person name="Gilroy R."/>
            <person name="Ravi A."/>
            <person name="Getino M."/>
            <person name="Pursley I."/>
            <person name="Horton D.L."/>
            <person name="Alikhan N.F."/>
            <person name="Baker D."/>
            <person name="Gharbi K."/>
            <person name="Hall N."/>
            <person name="Watson M."/>
            <person name="Adriaenssens E.M."/>
            <person name="Foster-Nyarko E."/>
            <person name="Jarju S."/>
            <person name="Secka A."/>
            <person name="Antonio M."/>
            <person name="Oren A."/>
            <person name="Chaudhuri R.R."/>
            <person name="La Ragione R."/>
            <person name="Hildebrand F."/>
            <person name="Pallen M.J."/>
        </authorList>
    </citation>
    <scope>NUCLEOTIDE SEQUENCE</scope>
    <source>
        <strain evidence="1">CHK191-8634</strain>
    </source>
</reference>
<comment type="caution">
    <text evidence="1">The sequence shown here is derived from an EMBL/GenBank/DDBJ whole genome shotgun (WGS) entry which is preliminary data.</text>
</comment>
<dbReference type="Gene3D" id="2.60.120.10">
    <property type="entry name" value="Jelly Rolls"/>
    <property type="match status" value="1"/>
</dbReference>
<gene>
    <name evidence="1" type="ORF">IAB67_07030</name>
</gene>
<dbReference type="InterPro" id="IPR014710">
    <property type="entry name" value="RmlC-like_jellyroll"/>
</dbReference>
<dbReference type="InterPro" id="IPR011051">
    <property type="entry name" value="RmlC_Cupin_sf"/>
</dbReference>
<dbReference type="Proteomes" id="UP000824073">
    <property type="component" value="Unassembled WGS sequence"/>
</dbReference>
<proteinExistence type="predicted"/>
<organism evidence="1 2">
    <name type="scientific">Candidatus Ventrousia excrementavium</name>
    <dbReference type="NCBI Taxonomy" id="2840961"/>
    <lineage>
        <taxon>Bacteria</taxon>
        <taxon>Bacillati</taxon>
        <taxon>Bacillota</taxon>
        <taxon>Clostridia</taxon>
        <taxon>Eubacteriales</taxon>
        <taxon>Clostridiaceae</taxon>
        <taxon>Clostridiaceae incertae sedis</taxon>
        <taxon>Candidatus Ventrousia</taxon>
    </lineage>
</organism>
<reference evidence="1" key="1">
    <citation type="submission" date="2020-10" db="EMBL/GenBank/DDBJ databases">
        <authorList>
            <person name="Gilroy R."/>
        </authorList>
    </citation>
    <scope>NUCLEOTIDE SEQUENCE</scope>
    <source>
        <strain evidence="1">CHK191-8634</strain>
    </source>
</reference>
<protein>
    <submittedName>
        <fullName evidence="1">HutD family protein</fullName>
    </submittedName>
</protein>
<evidence type="ECO:0000313" key="2">
    <source>
        <dbReference type="Proteomes" id="UP000824073"/>
    </source>
</evidence>
<accession>A0A9D1LL80</accession>
<sequence>MKAILLPAPRVSHWSGGQTAEIALWPPQSSYADRNFLWRLSSATVECETSVFTSLPDYDRIIALLHGELTLDVAGRQVQLGVCQPYAFDGGTPVTSTGRAVDFNLMLRKGKCRGEMLGLQRGEHRLASDAAFEHSAHLFYAVDPLTVRWKDNGCVLPAGGCLQVTLCSGESVQVTAEPRGRAMLASVWY</sequence>
<dbReference type="Pfam" id="PF05962">
    <property type="entry name" value="HutD"/>
    <property type="match status" value="1"/>
</dbReference>
<dbReference type="InterPro" id="IPR010282">
    <property type="entry name" value="Uncharacterised_HutD/Ves"/>
</dbReference>
<dbReference type="AlphaFoldDB" id="A0A9D1LL80"/>